<dbReference type="InterPro" id="IPR036271">
    <property type="entry name" value="Tet_transcr_reg_TetR-rel_C_sf"/>
</dbReference>
<reference evidence="6 7" key="1">
    <citation type="journal article" date="2019" name="Int. J. Syst. Evol. Microbiol.">
        <title>The Global Catalogue of Microorganisms (GCM) 10K type strain sequencing project: providing services to taxonomists for standard genome sequencing and annotation.</title>
        <authorList>
            <consortium name="The Broad Institute Genomics Platform"/>
            <consortium name="The Broad Institute Genome Sequencing Center for Infectious Disease"/>
            <person name="Wu L."/>
            <person name="Ma J."/>
        </authorList>
    </citation>
    <scope>NUCLEOTIDE SEQUENCE [LARGE SCALE GENOMIC DNA]</scope>
    <source>
        <strain evidence="6 7">JCM 4542</strain>
    </source>
</reference>
<evidence type="ECO:0000259" key="5">
    <source>
        <dbReference type="PROSITE" id="PS50977"/>
    </source>
</evidence>
<dbReference type="InterPro" id="IPR050109">
    <property type="entry name" value="HTH-type_TetR-like_transc_reg"/>
</dbReference>
<evidence type="ECO:0000256" key="2">
    <source>
        <dbReference type="ARBA" id="ARBA00023125"/>
    </source>
</evidence>
<dbReference type="PROSITE" id="PS50977">
    <property type="entry name" value="HTH_TETR_2"/>
    <property type="match status" value="1"/>
</dbReference>
<dbReference type="InterPro" id="IPR023772">
    <property type="entry name" value="DNA-bd_HTH_TetR-type_CS"/>
</dbReference>
<protein>
    <recommendedName>
        <fullName evidence="5">HTH tetR-type domain-containing protein</fullName>
    </recommendedName>
</protein>
<evidence type="ECO:0000256" key="4">
    <source>
        <dbReference type="PROSITE-ProRule" id="PRU00335"/>
    </source>
</evidence>
<feature type="domain" description="HTH tetR-type" evidence="5">
    <location>
        <begin position="19"/>
        <end position="79"/>
    </location>
</feature>
<dbReference type="EMBL" id="BAAASL010000019">
    <property type="protein sequence ID" value="GAA2722153.1"/>
    <property type="molecule type" value="Genomic_DNA"/>
</dbReference>
<dbReference type="Gene3D" id="1.10.357.10">
    <property type="entry name" value="Tetracycline Repressor, domain 2"/>
    <property type="match status" value="1"/>
</dbReference>
<keyword evidence="7" id="KW-1185">Reference proteome</keyword>
<evidence type="ECO:0000313" key="7">
    <source>
        <dbReference type="Proteomes" id="UP001500886"/>
    </source>
</evidence>
<gene>
    <name evidence="6" type="ORF">GCM10010315_46690</name>
</gene>
<dbReference type="PRINTS" id="PR00455">
    <property type="entry name" value="HTHTETR"/>
</dbReference>
<evidence type="ECO:0000313" key="6">
    <source>
        <dbReference type="EMBL" id="GAA2722153.1"/>
    </source>
</evidence>
<keyword evidence="2 4" id="KW-0238">DNA-binding</keyword>
<dbReference type="Proteomes" id="UP001500886">
    <property type="component" value="Unassembled WGS sequence"/>
</dbReference>
<keyword evidence="3" id="KW-0804">Transcription</keyword>
<proteinExistence type="predicted"/>
<dbReference type="SUPFAM" id="SSF48498">
    <property type="entry name" value="Tetracyclin repressor-like, C-terminal domain"/>
    <property type="match status" value="1"/>
</dbReference>
<keyword evidence="1" id="KW-0805">Transcription regulation</keyword>
<organism evidence="6 7">
    <name type="scientific">Streptomyces luteosporeus</name>
    <dbReference type="NCBI Taxonomy" id="173856"/>
    <lineage>
        <taxon>Bacteria</taxon>
        <taxon>Bacillati</taxon>
        <taxon>Actinomycetota</taxon>
        <taxon>Actinomycetes</taxon>
        <taxon>Kitasatosporales</taxon>
        <taxon>Streptomycetaceae</taxon>
        <taxon>Streptomyces</taxon>
    </lineage>
</organism>
<dbReference type="PROSITE" id="PS01081">
    <property type="entry name" value="HTH_TETR_1"/>
    <property type="match status" value="1"/>
</dbReference>
<evidence type="ECO:0000256" key="1">
    <source>
        <dbReference type="ARBA" id="ARBA00023015"/>
    </source>
</evidence>
<comment type="caution">
    <text evidence="6">The sequence shown here is derived from an EMBL/GenBank/DDBJ whole genome shotgun (WGS) entry which is preliminary data.</text>
</comment>
<feature type="DNA-binding region" description="H-T-H motif" evidence="4">
    <location>
        <begin position="42"/>
        <end position="61"/>
    </location>
</feature>
<dbReference type="PANTHER" id="PTHR30055">
    <property type="entry name" value="HTH-TYPE TRANSCRIPTIONAL REGULATOR RUTR"/>
    <property type="match status" value="1"/>
</dbReference>
<accession>A0ABN3U0J4</accession>
<dbReference type="InterPro" id="IPR001647">
    <property type="entry name" value="HTH_TetR"/>
</dbReference>
<dbReference type="PANTHER" id="PTHR30055:SF234">
    <property type="entry name" value="HTH-TYPE TRANSCRIPTIONAL REGULATOR BETI"/>
    <property type="match status" value="1"/>
</dbReference>
<evidence type="ECO:0000256" key="3">
    <source>
        <dbReference type="ARBA" id="ARBA00023163"/>
    </source>
</evidence>
<name>A0ABN3U0J4_9ACTN</name>
<dbReference type="Pfam" id="PF00440">
    <property type="entry name" value="TetR_N"/>
    <property type="match status" value="1"/>
</dbReference>
<dbReference type="InterPro" id="IPR009057">
    <property type="entry name" value="Homeodomain-like_sf"/>
</dbReference>
<sequence>MEQLLYYWAMRTVDPEQHARKRAAILYAAAVEFATHGVDGTSTARICRRAGIGSGTLFHYFATKRAIFHALFGDDFEKNAAACRQALDLGDPAAGLDALLEHLLADLGDPLVPGLAAAVLFEVNRDEEFARLVAADEARTRAALTTLVQRLAAAGRTPLFAPARVAGWIHRLVDSGYLGAGEPGFDPVAHAAELRRIVAWLTGRAPS</sequence>
<dbReference type="SUPFAM" id="SSF46689">
    <property type="entry name" value="Homeodomain-like"/>
    <property type="match status" value="1"/>
</dbReference>